<dbReference type="InterPro" id="IPR003594">
    <property type="entry name" value="HATPase_dom"/>
</dbReference>
<dbReference type="AlphaFoldDB" id="A0A1J7BBH2"/>
<feature type="region of interest" description="Disordered" evidence="8">
    <location>
        <begin position="356"/>
        <end position="549"/>
    </location>
</feature>
<organism evidence="10 11">
    <name type="scientific">Mangrovactinospora gilvigrisea</name>
    <dbReference type="NCBI Taxonomy" id="1428644"/>
    <lineage>
        <taxon>Bacteria</taxon>
        <taxon>Bacillati</taxon>
        <taxon>Actinomycetota</taxon>
        <taxon>Actinomycetes</taxon>
        <taxon>Kitasatosporales</taxon>
        <taxon>Streptomycetaceae</taxon>
        <taxon>Mangrovactinospora</taxon>
    </lineage>
</organism>
<dbReference type="Proteomes" id="UP000243342">
    <property type="component" value="Unassembled WGS sequence"/>
</dbReference>
<proteinExistence type="predicted"/>
<dbReference type="STRING" id="1428644.BIV57_18695"/>
<feature type="domain" description="Histidine kinase/HSP90-like ATPase" evidence="9">
    <location>
        <begin position="215"/>
        <end position="352"/>
    </location>
</feature>
<dbReference type="SMART" id="SM00387">
    <property type="entry name" value="HATPase_c"/>
    <property type="match status" value="1"/>
</dbReference>
<dbReference type="InterPro" id="IPR036890">
    <property type="entry name" value="HATPase_C_sf"/>
</dbReference>
<sequence>MPTTPSQQPAADWSWRDRLHALVAGPAVARRLHDAAQDERRAAEAAREQAAQLAAERDALTQERETLRARIADQETRLAALDARLADAANQRGELAAQQEVLRRSSHSTIVNLSLRTLTLVERQLGLIESLESTEEDADSLDSLFKLDHLATRMRRNSENVLVLADATGAGAARQGRTSTESVPLLDALRAAVSEIEHYERVNVQFLPRVDIVGRCADDIAHLLAELLENAAAFSPPTEEVAVSGWRLDGATGSNGEVMLCIEDAGIGIVAERIAELNELLASGAPGGMAAAAGADGEEPAGAPAGRGGAYSSRSMGLFVVARLAQRHGVRVQLREVAQGGTTAVVVLPDELLREPAPEERPTAAVPVSRPGAAVEARGDGPAQHPGLQSGQAGGALPARRPGAAPEPQPQPEADGAEQTPAGLPRRVPMAHHLPGSLQGSVPEAAAATPRNGTPANGAAVNGGTPRPPRPRTEDGPRHARGSDAAEELRRRLGGFQRGLSAGRAADVGDELPDEDAAPGVEPDGGVPGFGEFGAGGRADDEPRPEGDR</sequence>
<evidence type="ECO:0000313" key="10">
    <source>
        <dbReference type="EMBL" id="OIV36003.1"/>
    </source>
</evidence>
<feature type="compositionally biased region" description="Basic and acidic residues" evidence="8">
    <location>
        <begin position="471"/>
        <end position="491"/>
    </location>
</feature>
<feature type="region of interest" description="Disordered" evidence="8">
    <location>
        <begin position="288"/>
        <end position="308"/>
    </location>
</feature>
<gene>
    <name evidence="10" type="ORF">BIV57_18695</name>
</gene>
<feature type="compositionally biased region" description="Basic and acidic residues" evidence="8">
    <location>
        <begin position="538"/>
        <end position="549"/>
    </location>
</feature>
<dbReference type="SUPFAM" id="SSF55874">
    <property type="entry name" value="ATPase domain of HSP90 chaperone/DNA topoisomerase II/histidine kinase"/>
    <property type="match status" value="1"/>
</dbReference>
<evidence type="ECO:0000259" key="9">
    <source>
        <dbReference type="SMART" id="SM00387"/>
    </source>
</evidence>
<evidence type="ECO:0000256" key="3">
    <source>
        <dbReference type="ARBA" id="ARBA00022553"/>
    </source>
</evidence>
<keyword evidence="3" id="KW-0597">Phosphoprotein</keyword>
<evidence type="ECO:0000256" key="6">
    <source>
        <dbReference type="ARBA" id="ARBA00023012"/>
    </source>
</evidence>
<feature type="compositionally biased region" description="Low complexity" evidence="8">
    <location>
        <begin position="395"/>
        <end position="404"/>
    </location>
</feature>
<dbReference type="EC" id="2.7.13.3" evidence="2"/>
<comment type="caution">
    <text evidence="10">The sequence shown here is derived from an EMBL/GenBank/DDBJ whole genome shotgun (WGS) entry which is preliminary data.</text>
</comment>
<evidence type="ECO:0000256" key="2">
    <source>
        <dbReference type="ARBA" id="ARBA00012438"/>
    </source>
</evidence>
<feature type="compositionally biased region" description="Acidic residues" evidence="8">
    <location>
        <begin position="508"/>
        <end position="517"/>
    </location>
</feature>
<keyword evidence="4" id="KW-0808">Transferase</keyword>
<evidence type="ECO:0000256" key="8">
    <source>
        <dbReference type="SAM" id="MobiDB-lite"/>
    </source>
</evidence>
<keyword evidence="11" id="KW-1185">Reference proteome</keyword>
<name>A0A1J7BBH2_9ACTN</name>
<evidence type="ECO:0000256" key="7">
    <source>
        <dbReference type="SAM" id="Coils"/>
    </source>
</evidence>
<dbReference type="InterPro" id="IPR050980">
    <property type="entry name" value="2C_sensor_his_kinase"/>
</dbReference>
<dbReference type="Gene3D" id="3.30.565.10">
    <property type="entry name" value="Histidine kinase-like ATPase, C-terminal domain"/>
    <property type="match status" value="1"/>
</dbReference>
<comment type="catalytic activity">
    <reaction evidence="1">
        <text>ATP + protein L-histidine = ADP + protein N-phospho-L-histidine.</text>
        <dbReference type="EC" id="2.7.13.3"/>
    </reaction>
</comment>
<evidence type="ECO:0000256" key="4">
    <source>
        <dbReference type="ARBA" id="ARBA00022679"/>
    </source>
</evidence>
<dbReference type="GO" id="GO:0000160">
    <property type="term" value="P:phosphorelay signal transduction system"/>
    <property type="evidence" value="ECO:0007669"/>
    <property type="project" value="UniProtKB-KW"/>
</dbReference>
<dbReference type="OrthoDB" id="4652229at2"/>
<dbReference type="PANTHER" id="PTHR44936">
    <property type="entry name" value="SENSOR PROTEIN CREC"/>
    <property type="match status" value="1"/>
</dbReference>
<keyword evidence="7" id="KW-0175">Coiled coil</keyword>
<evidence type="ECO:0000313" key="11">
    <source>
        <dbReference type="Proteomes" id="UP000243342"/>
    </source>
</evidence>
<dbReference type="Pfam" id="PF02518">
    <property type="entry name" value="HATPase_c"/>
    <property type="match status" value="1"/>
</dbReference>
<dbReference type="EMBL" id="MLCF01000120">
    <property type="protein sequence ID" value="OIV36003.1"/>
    <property type="molecule type" value="Genomic_DNA"/>
</dbReference>
<evidence type="ECO:0000256" key="1">
    <source>
        <dbReference type="ARBA" id="ARBA00000085"/>
    </source>
</evidence>
<keyword evidence="5" id="KW-0418">Kinase</keyword>
<dbReference type="GO" id="GO:0004673">
    <property type="term" value="F:protein histidine kinase activity"/>
    <property type="evidence" value="ECO:0007669"/>
    <property type="project" value="UniProtKB-EC"/>
</dbReference>
<protein>
    <recommendedName>
        <fullName evidence="2">histidine kinase</fullName>
        <ecNumber evidence="2">2.7.13.3</ecNumber>
    </recommendedName>
</protein>
<dbReference type="RefSeq" id="WP_071658051.1">
    <property type="nucleotide sequence ID" value="NZ_MLCF01000120.1"/>
</dbReference>
<accession>A0A1J7BBH2</accession>
<reference evidence="10 11" key="1">
    <citation type="submission" date="2016-10" db="EMBL/GenBank/DDBJ databases">
        <title>Genome sequence of Streptomyces gilvigriseus MUSC 26.</title>
        <authorList>
            <person name="Lee L.-H."/>
            <person name="Ser H.-L."/>
        </authorList>
    </citation>
    <scope>NUCLEOTIDE SEQUENCE [LARGE SCALE GENOMIC DNA]</scope>
    <source>
        <strain evidence="10 11">MUSC 26</strain>
    </source>
</reference>
<feature type="compositionally biased region" description="Gly residues" evidence="8">
    <location>
        <begin position="526"/>
        <end position="537"/>
    </location>
</feature>
<dbReference type="PANTHER" id="PTHR44936:SF9">
    <property type="entry name" value="SENSOR PROTEIN CREC"/>
    <property type="match status" value="1"/>
</dbReference>
<keyword evidence="6" id="KW-0902">Two-component regulatory system</keyword>
<feature type="coiled-coil region" evidence="7">
    <location>
        <begin position="29"/>
        <end position="98"/>
    </location>
</feature>
<evidence type="ECO:0000256" key="5">
    <source>
        <dbReference type="ARBA" id="ARBA00022777"/>
    </source>
</evidence>